<dbReference type="AlphaFoldDB" id="A0A8J2S6S3"/>
<sequence>MDSNDDNDRSPGQTRVILRLLKNQTDGFFVECGALDGEYLSNTIDLERKFNWSGILIEANPKVFQSLLSRNRKSWTLPICLSLDPFPTQVKMLLQF</sequence>
<evidence type="ECO:0008006" key="3">
    <source>
        <dbReference type="Google" id="ProtNLM"/>
    </source>
</evidence>
<dbReference type="GO" id="GO:0031902">
    <property type="term" value="C:late endosome membrane"/>
    <property type="evidence" value="ECO:0007669"/>
    <property type="project" value="TreeGrafter"/>
</dbReference>
<reference evidence="1" key="1">
    <citation type="submission" date="2021-11" db="EMBL/GenBank/DDBJ databases">
        <authorList>
            <person name="Schell T."/>
        </authorList>
    </citation>
    <scope>NUCLEOTIDE SEQUENCE</scope>
    <source>
        <strain evidence="1">M5</strain>
    </source>
</reference>
<dbReference type="PANTHER" id="PTHR34009:SF2">
    <property type="entry name" value="PROTEIN STAR"/>
    <property type="match status" value="1"/>
</dbReference>
<name>A0A8J2S6S3_9CRUS</name>
<keyword evidence="2" id="KW-1185">Reference proteome</keyword>
<proteinExistence type="predicted"/>
<dbReference type="Proteomes" id="UP000789390">
    <property type="component" value="Unassembled WGS sequence"/>
</dbReference>
<dbReference type="InterPro" id="IPR053202">
    <property type="entry name" value="EGF_Rcpt_Signaling_Reg"/>
</dbReference>
<dbReference type="GO" id="GO:0006888">
    <property type="term" value="P:endoplasmic reticulum to Golgi vesicle-mediated transport"/>
    <property type="evidence" value="ECO:0007669"/>
    <property type="project" value="TreeGrafter"/>
</dbReference>
<dbReference type="OrthoDB" id="6378253at2759"/>
<dbReference type="Gene3D" id="3.40.50.150">
    <property type="entry name" value="Vaccinia Virus protein VP39"/>
    <property type="match status" value="1"/>
</dbReference>
<dbReference type="PANTHER" id="PTHR34009">
    <property type="entry name" value="PROTEIN STAR"/>
    <property type="match status" value="1"/>
</dbReference>
<accession>A0A8J2S6S3</accession>
<protein>
    <recommendedName>
        <fullName evidence="3">Methyltransferase FkbM domain-containing protein</fullName>
    </recommendedName>
</protein>
<dbReference type="EMBL" id="CAKKLH010000315">
    <property type="protein sequence ID" value="CAH0111716.1"/>
    <property type="molecule type" value="Genomic_DNA"/>
</dbReference>
<comment type="caution">
    <text evidence="1">The sequence shown here is derived from an EMBL/GenBank/DDBJ whole genome shotgun (WGS) entry which is preliminary data.</text>
</comment>
<dbReference type="GO" id="GO:0005794">
    <property type="term" value="C:Golgi apparatus"/>
    <property type="evidence" value="ECO:0007669"/>
    <property type="project" value="TreeGrafter"/>
</dbReference>
<dbReference type="GO" id="GO:0005789">
    <property type="term" value="C:endoplasmic reticulum membrane"/>
    <property type="evidence" value="ECO:0007669"/>
    <property type="project" value="TreeGrafter"/>
</dbReference>
<dbReference type="InterPro" id="IPR029063">
    <property type="entry name" value="SAM-dependent_MTases_sf"/>
</dbReference>
<dbReference type="GO" id="GO:0016197">
    <property type="term" value="P:endosomal transport"/>
    <property type="evidence" value="ECO:0007669"/>
    <property type="project" value="TreeGrafter"/>
</dbReference>
<evidence type="ECO:0000313" key="1">
    <source>
        <dbReference type="EMBL" id="CAH0111716.1"/>
    </source>
</evidence>
<evidence type="ECO:0000313" key="2">
    <source>
        <dbReference type="Proteomes" id="UP000789390"/>
    </source>
</evidence>
<gene>
    <name evidence="1" type="ORF">DGAL_LOCUS15370</name>
</gene>
<dbReference type="GO" id="GO:0005886">
    <property type="term" value="C:plasma membrane"/>
    <property type="evidence" value="ECO:0007669"/>
    <property type="project" value="TreeGrafter"/>
</dbReference>
<organism evidence="1 2">
    <name type="scientific">Daphnia galeata</name>
    <dbReference type="NCBI Taxonomy" id="27404"/>
    <lineage>
        <taxon>Eukaryota</taxon>
        <taxon>Metazoa</taxon>
        <taxon>Ecdysozoa</taxon>
        <taxon>Arthropoda</taxon>
        <taxon>Crustacea</taxon>
        <taxon>Branchiopoda</taxon>
        <taxon>Diplostraca</taxon>
        <taxon>Cladocera</taxon>
        <taxon>Anomopoda</taxon>
        <taxon>Daphniidae</taxon>
        <taxon>Daphnia</taxon>
    </lineage>
</organism>